<evidence type="ECO:0000313" key="2">
    <source>
        <dbReference type="EMBL" id="KAJ5091587.1"/>
    </source>
</evidence>
<gene>
    <name evidence="2" type="ORF">NUU61_006457</name>
</gene>
<name>A0A9W9F0X9_9EURO</name>
<keyword evidence="3" id="KW-1185">Reference proteome</keyword>
<feature type="signal peptide" evidence="1">
    <location>
        <begin position="1"/>
        <end position="26"/>
    </location>
</feature>
<accession>A0A9W9F0X9</accession>
<dbReference type="EMBL" id="JAPMSZ010000009">
    <property type="protein sequence ID" value="KAJ5091587.1"/>
    <property type="molecule type" value="Genomic_DNA"/>
</dbReference>
<evidence type="ECO:0000313" key="3">
    <source>
        <dbReference type="Proteomes" id="UP001141434"/>
    </source>
</evidence>
<dbReference type="RefSeq" id="XP_056509785.1">
    <property type="nucleotide sequence ID" value="XM_056656985.1"/>
</dbReference>
<reference evidence="2" key="2">
    <citation type="journal article" date="2023" name="IMA Fungus">
        <title>Comparative genomic study of the Penicillium genus elucidates a diverse pangenome and 15 lateral gene transfer events.</title>
        <authorList>
            <person name="Petersen C."/>
            <person name="Sorensen T."/>
            <person name="Nielsen M.R."/>
            <person name="Sondergaard T.E."/>
            <person name="Sorensen J.L."/>
            <person name="Fitzpatrick D.A."/>
            <person name="Frisvad J.C."/>
            <person name="Nielsen K.L."/>
        </authorList>
    </citation>
    <scope>NUCLEOTIDE SEQUENCE</scope>
    <source>
        <strain evidence="2">IBT 34128</strain>
    </source>
</reference>
<evidence type="ECO:0000256" key="1">
    <source>
        <dbReference type="SAM" id="SignalP"/>
    </source>
</evidence>
<dbReference type="AlphaFoldDB" id="A0A9W9F0X9"/>
<sequence length="68" mass="7646">MPEKGKSVVDRQFCLFWVLLGSPALSSDIAPTLLSAPPRTPLRGPDEVWGFPTFFRYPSFSESRRVFG</sequence>
<reference evidence="2" key="1">
    <citation type="submission" date="2022-11" db="EMBL/GenBank/DDBJ databases">
        <authorList>
            <person name="Petersen C."/>
        </authorList>
    </citation>
    <scope>NUCLEOTIDE SEQUENCE</scope>
    <source>
        <strain evidence="2">IBT 34128</strain>
    </source>
</reference>
<dbReference type="Proteomes" id="UP001141434">
    <property type="component" value="Unassembled WGS sequence"/>
</dbReference>
<keyword evidence="1" id="KW-0732">Signal</keyword>
<organism evidence="2 3">
    <name type="scientific">Penicillium alfredii</name>
    <dbReference type="NCBI Taxonomy" id="1506179"/>
    <lineage>
        <taxon>Eukaryota</taxon>
        <taxon>Fungi</taxon>
        <taxon>Dikarya</taxon>
        <taxon>Ascomycota</taxon>
        <taxon>Pezizomycotina</taxon>
        <taxon>Eurotiomycetes</taxon>
        <taxon>Eurotiomycetidae</taxon>
        <taxon>Eurotiales</taxon>
        <taxon>Aspergillaceae</taxon>
        <taxon>Penicillium</taxon>
    </lineage>
</organism>
<evidence type="ECO:0008006" key="4">
    <source>
        <dbReference type="Google" id="ProtNLM"/>
    </source>
</evidence>
<comment type="caution">
    <text evidence="2">The sequence shown here is derived from an EMBL/GenBank/DDBJ whole genome shotgun (WGS) entry which is preliminary data.</text>
</comment>
<dbReference type="GeneID" id="81396154"/>
<proteinExistence type="predicted"/>
<feature type="chain" id="PRO_5040837336" description="Secreted protein" evidence="1">
    <location>
        <begin position="27"/>
        <end position="68"/>
    </location>
</feature>
<protein>
    <recommendedName>
        <fullName evidence="4">Secreted protein</fullName>
    </recommendedName>
</protein>